<dbReference type="Pfam" id="PF08448">
    <property type="entry name" value="PAS_4"/>
    <property type="match status" value="1"/>
</dbReference>
<reference evidence="8 9" key="1">
    <citation type="submission" date="2020-03" db="EMBL/GenBank/DDBJ databases">
        <authorList>
            <person name="Zhu W."/>
        </authorList>
    </citation>
    <scope>NUCLEOTIDE SEQUENCE [LARGE SCALE GENOMIC DNA]</scope>
    <source>
        <strain evidence="8 9">323-1</strain>
    </source>
</reference>
<feature type="transmembrane region" description="Helical" evidence="3">
    <location>
        <begin position="120"/>
        <end position="142"/>
    </location>
</feature>
<evidence type="ECO:0000259" key="5">
    <source>
        <dbReference type="PROSITE" id="PS50113"/>
    </source>
</evidence>
<evidence type="ECO:0000259" key="6">
    <source>
        <dbReference type="PROSITE" id="PS50883"/>
    </source>
</evidence>
<feature type="domain" description="PAC" evidence="5">
    <location>
        <begin position="468"/>
        <end position="520"/>
    </location>
</feature>
<dbReference type="RefSeq" id="WP_166222467.1">
    <property type="nucleotide sequence ID" value="NZ_CP049801.1"/>
</dbReference>
<dbReference type="CDD" id="cd00130">
    <property type="entry name" value="PAS"/>
    <property type="match status" value="1"/>
</dbReference>
<dbReference type="InterPro" id="IPR000700">
    <property type="entry name" value="PAS-assoc_C"/>
</dbReference>
<feature type="transmembrane region" description="Helical" evidence="3">
    <location>
        <begin position="27"/>
        <end position="46"/>
    </location>
</feature>
<dbReference type="InterPro" id="IPR013655">
    <property type="entry name" value="PAS_fold_3"/>
</dbReference>
<evidence type="ECO:0000259" key="4">
    <source>
        <dbReference type="PROSITE" id="PS50112"/>
    </source>
</evidence>
<dbReference type="CDD" id="cd01948">
    <property type="entry name" value="EAL"/>
    <property type="match status" value="1"/>
</dbReference>
<dbReference type="InterPro" id="IPR013656">
    <property type="entry name" value="PAS_4"/>
</dbReference>
<proteinExistence type="predicted"/>
<dbReference type="SUPFAM" id="SSF55785">
    <property type="entry name" value="PYP-like sensor domain (PAS domain)"/>
    <property type="match status" value="2"/>
</dbReference>
<feature type="domain" description="EAL" evidence="6">
    <location>
        <begin position="694"/>
        <end position="947"/>
    </location>
</feature>
<evidence type="ECO:0000313" key="9">
    <source>
        <dbReference type="Proteomes" id="UP000502297"/>
    </source>
</evidence>
<dbReference type="InterPro" id="IPR001633">
    <property type="entry name" value="EAL_dom"/>
</dbReference>
<evidence type="ECO:0000313" key="8">
    <source>
        <dbReference type="EMBL" id="QIO05409.1"/>
    </source>
</evidence>
<dbReference type="NCBIfam" id="TIGR00254">
    <property type="entry name" value="GGDEF"/>
    <property type="match status" value="1"/>
</dbReference>
<dbReference type="NCBIfam" id="TIGR00229">
    <property type="entry name" value="sensory_box"/>
    <property type="match status" value="1"/>
</dbReference>
<dbReference type="EC" id="3.1.4.52" evidence="1"/>
<evidence type="ECO:0000259" key="7">
    <source>
        <dbReference type="PROSITE" id="PS50887"/>
    </source>
</evidence>
<dbReference type="Pfam" id="PF00563">
    <property type="entry name" value="EAL"/>
    <property type="match status" value="1"/>
</dbReference>
<dbReference type="KEGG" id="asha:G8E00_05285"/>
<dbReference type="PROSITE" id="PS50887">
    <property type="entry name" value="GGDEF"/>
    <property type="match status" value="1"/>
</dbReference>
<feature type="transmembrane region" description="Helical" evidence="3">
    <location>
        <begin position="174"/>
        <end position="193"/>
    </location>
</feature>
<gene>
    <name evidence="8" type="ORF">G8E00_05285</name>
</gene>
<feature type="transmembrane region" description="Helical" evidence="3">
    <location>
        <begin position="149"/>
        <end position="168"/>
    </location>
</feature>
<evidence type="ECO:0000256" key="3">
    <source>
        <dbReference type="SAM" id="Phobius"/>
    </source>
</evidence>
<keyword evidence="3" id="KW-0812">Transmembrane</keyword>
<evidence type="ECO:0000256" key="1">
    <source>
        <dbReference type="ARBA" id="ARBA00012282"/>
    </source>
</evidence>
<dbReference type="EMBL" id="CP049801">
    <property type="protein sequence ID" value="QIO05409.1"/>
    <property type="molecule type" value="Genomic_DNA"/>
</dbReference>
<dbReference type="InterPro" id="IPR052155">
    <property type="entry name" value="Biofilm_reg_signaling"/>
</dbReference>
<dbReference type="Pfam" id="PF00990">
    <property type="entry name" value="GGDEF"/>
    <property type="match status" value="1"/>
</dbReference>
<dbReference type="InterPro" id="IPR001610">
    <property type="entry name" value="PAC"/>
</dbReference>
<dbReference type="InterPro" id="IPR035965">
    <property type="entry name" value="PAS-like_dom_sf"/>
</dbReference>
<protein>
    <recommendedName>
        <fullName evidence="1">cyclic-guanylate-specific phosphodiesterase</fullName>
        <ecNumber evidence="1">3.1.4.52</ecNumber>
    </recommendedName>
</protein>
<dbReference type="Proteomes" id="UP000502297">
    <property type="component" value="Chromosome"/>
</dbReference>
<keyword evidence="9" id="KW-1185">Reference proteome</keyword>
<dbReference type="InterPro" id="IPR035919">
    <property type="entry name" value="EAL_sf"/>
</dbReference>
<keyword evidence="3" id="KW-0472">Membrane</keyword>
<sequence length="949" mass="110267">MSDIQDELITESLSTSQIKRAAQHLRYFLMWVFVASLFNIVMYHLFYDYSSNHYNIWMFFNMVIVVISCILTRKFIYSKKITPLNLDAWCQLLCLTIGSSIGIGVLIINHYLMVENSEITGIHVLLSSLMTSSIYIIGIVYLTQRLRYFIYMFIPSILPVILAKIIFASNVPHVYNYLFYVWFTIVFISAILTHRIHRRLNLLNIHNQFYLRQSKIHLDESSLLQQQLEQEIDKCKGIENDLQMHNQLLEQKVKERTYHINQINDRLENHQANLDFAHETAGISSWLWNIEKRTVELSSKKTEVRVIQYDNNLEQINLLIHPEDKPEYNKLMRRHLRGFSERFEATYRILKNNQWCWIEDIGKVIARDPITHKPLRMVGIHRDIEQEIKDQEQLKLAANVFNQVEQGVFVLDNNLCFIEVNPFFSKLVDIPNEQILGKHLFDLTSNTIFEISNKHAEISQQVILHGEYDAEVQEQFISGKHLTLWLHINAVRDDNSKIINYIGVITDLTERIKHEQRLAYLENYNLLTDLPNRVYFNLHLHQLLVSKSGPINHFAIIRINIDRFRNFNEFLNNQAGDELLKQFSKRLKQTSFDALLIAYLNNDDFALIYNLGSQHNFIGQKAEELMSVLQKPFNIFGQEHTISISMGIALFPEHGRQISSLNNHAEIALVEAKKLGGNTIYYYDNKSNSIFENDIHLERDLRQAIKNDDLEVYYQPKISARDMSVHGFEALIRWSHPDYGVIQPDAFLPIAEESSLISEIGQYVMLKACKQIHEWQQLGFQDIRISVNVVAQQIHRGQLMDDINLALSTYDVAPQSIELELTESSLVNKSEEVIELLNKIKERGIEIALDDFGTGYSSLAYLTDYPINTLKIDKSFISKIGKSKDEAIVNAIIAMGKALGLSLVAEGVETFEQIEYLQQRGCDFFQGYYFSKPLNSTQSTEFLNQKVMQ</sequence>
<dbReference type="SMART" id="SM00086">
    <property type="entry name" value="PAC"/>
    <property type="match status" value="2"/>
</dbReference>
<feature type="domain" description="PAS" evidence="4">
    <location>
        <begin position="393"/>
        <end position="441"/>
    </location>
</feature>
<dbReference type="InterPro" id="IPR043128">
    <property type="entry name" value="Rev_trsase/Diguanyl_cyclase"/>
</dbReference>
<dbReference type="SMART" id="SM00052">
    <property type="entry name" value="EAL"/>
    <property type="match status" value="1"/>
</dbReference>
<dbReference type="Gene3D" id="3.20.20.450">
    <property type="entry name" value="EAL domain"/>
    <property type="match status" value="1"/>
</dbReference>
<dbReference type="SMART" id="SM00091">
    <property type="entry name" value="PAS"/>
    <property type="match status" value="2"/>
</dbReference>
<evidence type="ECO:0000256" key="2">
    <source>
        <dbReference type="ARBA" id="ARBA00022636"/>
    </source>
</evidence>
<feature type="transmembrane region" description="Helical" evidence="3">
    <location>
        <begin position="88"/>
        <end position="108"/>
    </location>
</feature>
<keyword evidence="2" id="KW-0973">c-di-GMP</keyword>
<dbReference type="Pfam" id="PF08447">
    <property type="entry name" value="PAS_3"/>
    <property type="match status" value="1"/>
</dbReference>
<dbReference type="AlphaFoldDB" id="A0A6G8RTW8"/>
<dbReference type="PANTHER" id="PTHR44757:SF2">
    <property type="entry name" value="BIOFILM ARCHITECTURE MAINTENANCE PROTEIN MBAA"/>
    <property type="match status" value="1"/>
</dbReference>
<dbReference type="SMART" id="SM00267">
    <property type="entry name" value="GGDEF"/>
    <property type="match status" value="1"/>
</dbReference>
<dbReference type="PROSITE" id="PS50112">
    <property type="entry name" value="PAS"/>
    <property type="match status" value="1"/>
</dbReference>
<dbReference type="Gene3D" id="3.30.70.270">
    <property type="match status" value="1"/>
</dbReference>
<dbReference type="SUPFAM" id="SSF141868">
    <property type="entry name" value="EAL domain-like"/>
    <property type="match status" value="1"/>
</dbReference>
<dbReference type="InterPro" id="IPR000014">
    <property type="entry name" value="PAS"/>
</dbReference>
<dbReference type="InterPro" id="IPR000160">
    <property type="entry name" value="GGDEF_dom"/>
</dbReference>
<name>A0A6G8RTW8_9GAMM</name>
<dbReference type="CDD" id="cd01949">
    <property type="entry name" value="GGDEF"/>
    <property type="match status" value="1"/>
</dbReference>
<feature type="transmembrane region" description="Helical" evidence="3">
    <location>
        <begin position="58"/>
        <end position="76"/>
    </location>
</feature>
<feature type="domain" description="GGDEF" evidence="7">
    <location>
        <begin position="552"/>
        <end position="685"/>
    </location>
</feature>
<dbReference type="PROSITE" id="PS50883">
    <property type="entry name" value="EAL"/>
    <property type="match status" value="1"/>
</dbReference>
<accession>A0A6G8RTW8</accession>
<organism evidence="8 9">
    <name type="scientific">Acinetobacter shaoyimingii</name>
    <dbReference type="NCBI Taxonomy" id="2715164"/>
    <lineage>
        <taxon>Bacteria</taxon>
        <taxon>Pseudomonadati</taxon>
        <taxon>Pseudomonadota</taxon>
        <taxon>Gammaproteobacteria</taxon>
        <taxon>Moraxellales</taxon>
        <taxon>Moraxellaceae</taxon>
        <taxon>Acinetobacter</taxon>
    </lineage>
</organism>
<keyword evidence="3" id="KW-1133">Transmembrane helix</keyword>
<dbReference type="GO" id="GO:0071111">
    <property type="term" value="F:cyclic-guanylate-specific phosphodiesterase activity"/>
    <property type="evidence" value="ECO:0007669"/>
    <property type="project" value="UniProtKB-EC"/>
</dbReference>
<dbReference type="SUPFAM" id="SSF55073">
    <property type="entry name" value="Nucleotide cyclase"/>
    <property type="match status" value="1"/>
</dbReference>
<dbReference type="PANTHER" id="PTHR44757">
    <property type="entry name" value="DIGUANYLATE CYCLASE DGCP"/>
    <property type="match status" value="1"/>
</dbReference>
<dbReference type="InterPro" id="IPR029787">
    <property type="entry name" value="Nucleotide_cyclase"/>
</dbReference>
<dbReference type="FunFam" id="3.20.20.450:FF:000001">
    <property type="entry name" value="Cyclic di-GMP phosphodiesterase yahA"/>
    <property type="match status" value="1"/>
</dbReference>
<dbReference type="PROSITE" id="PS50113">
    <property type="entry name" value="PAC"/>
    <property type="match status" value="1"/>
</dbReference>
<dbReference type="Gene3D" id="3.30.450.20">
    <property type="entry name" value="PAS domain"/>
    <property type="match status" value="2"/>
</dbReference>